<dbReference type="EMBL" id="CM042009">
    <property type="protein sequence ID" value="KAI3790448.1"/>
    <property type="molecule type" value="Genomic_DNA"/>
</dbReference>
<reference evidence="2" key="1">
    <citation type="journal article" date="2022" name="Mol. Ecol. Resour.">
        <title>The genomes of chicory, endive, great burdock and yacon provide insights into Asteraceae palaeo-polyploidization history and plant inulin production.</title>
        <authorList>
            <person name="Fan W."/>
            <person name="Wang S."/>
            <person name="Wang H."/>
            <person name="Wang A."/>
            <person name="Jiang F."/>
            <person name="Liu H."/>
            <person name="Zhao H."/>
            <person name="Xu D."/>
            <person name="Zhang Y."/>
        </authorList>
    </citation>
    <scope>NUCLEOTIDE SEQUENCE [LARGE SCALE GENOMIC DNA]</scope>
    <source>
        <strain evidence="2">cv. Punajuju</strain>
    </source>
</reference>
<comment type="caution">
    <text evidence="1">The sequence shown here is derived from an EMBL/GenBank/DDBJ whole genome shotgun (WGS) entry which is preliminary data.</text>
</comment>
<dbReference type="Proteomes" id="UP001055811">
    <property type="component" value="Linkage Group LG01"/>
</dbReference>
<sequence length="112" mass="13019">MDSFSLAIFIAYSKPFLIVEEITITNTESLKSIDKMYQVHSLSKTLDTNKAKSTHRGSSSEWQATKKLQRRRNRLTEIRRHVSVSRYKVIKICKYGCHVGIETVVTYYSRSQ</sequence>
<reference evidence="1 2" key="2">
    <citation type="journal article" date="2022" name="Mol. Ecol. Resour.">
        <title>The genomes of chicory, endive, great burdock and yacon provide insights into Asteraceae paleo-polyploidization history and plant inulin production.</title>
        <authorList>
            <person name="Fan W."/>
            <person name="Wang S."/>
            <person name="Wang H."/>
            <person name="Wang A."/>
            <person name="Jiang F."/>
            <person name="Liu H."/>
            <person name="Zhao H."/>
            <person name="Xu D."/>
            <person name="Zhang Y."/>
        </authorList>
    </citation>
    <scope>NUCLEOTIDE SEQUENCE [LARGE SCALE GENOMIC DNA]</scope>
    <source>
        <strain evidence="2">cv. Punajuju</strain>
        <tissue evidence="1">Leaves</tissue>
    </source>
</reference>
<organism evidence="1 2">
    <name type="scientific">Cichorium intybus</name>
    <name type="common">Chicory</name>
    <dbReference type="NCBI Taxonomy" id="13427"/>
    <lineage>
        <taxon>Eukaryota</taxon>
        <taxon>Viridiplantae</taxon>
        <taxon>Streptophyta</taxon>
        <taxon>Embryophyta</taxon>
        <taxon>Tracheophyta</taxon>
        <taxon>Spermatophyta</taxon>
        <taxon>Magnoliopsida</taxon>
        <taxon>eudicotyledons</taxon>
        <taxon>Gunneridae</taxon>
        <taxon>Pentapetalae</taxon>
        <taxon>asterids</taxon>
        <taxon>campanulids</taxon>
        <taxon>Asterales</taxon>
        <taxon>Asteraceae</taxon>
        <taxon>Cichorioideae</taxon>
        <taxon>Cichorieae</taxon>
        <taxon>Cichoriinae</taxon>
        <taxon>Cichorium</taxon>
    </lineage>
</organism>
<evidence type="ECO:0000313" key="1">
    <source>
        <dbReference type="EMBL" id="KAI3790448.1"/>
    </source>
</evidence>
<name>A0ACB9H3M5_CICIN</name>
<evidence type="ECO:0000313" key="2">
    <source>
        <dbReference type="Proteomes" id="UP001055811"/>
    </source>
</evidence>
<gene>
    <name evidence="1" type="ORF">L2E82_03492</name>
</gene>
<keyword evidence="2" id="KW-1185">Reference proteome</keyword>
<proteinExistence type="predicted"/>
<accession>A0ACB9H3M5</accession>
<protein>
    <submittedName>
        <fullName evidence="1">Uncharacterized protein</fullName>
    </submittedName>
</protein>